<dbReference type="GO" id="GO:0008484">
    <property type="term" value="F:sulfuric ester hydrolase activity"/>
    <property type="evidence" value="ECO:0007669"/>
    <property type="project" value="TreeGrafter"/>
</dbReference>
<dbReference type="AlphaFoldDB" id="A0A382GSH7"/>
<feature type="non-terminal residue" evidence="4">
    <location>
        <position position="1"/>
    </location>
</feature>
<evidence type="ECO:0000256" key="2">
    <source>
        <dbReference type="ARBA" id="ARBA00022801"/>
    </source>
</evidence>
<dbReference type="PANTHER" id="PTHR45953:SF1">
    <property type="entry name" value="IDURONATE 2-SULFATASE"/>
    <property type="match status" value="1"/>
</dbReference>
<keyword evidence="2" id="KW-0378">Hydrolase</keyword>
<protein>
    <recommendedName>
        <fullName evidence="3">Sulfatase N-terminal domain-containing protein</fullName>
    </recommendedName>
</protein>
<sequence length="308" mass="34855">REMCRTIRRRDSSKPGFWYLSFCAPHPPVTPLQAYLELYRDAPLEEPATGDWSRDFDRLPYHIKKLSNPDLLAIVQAPKHALDLSRRAYYATLTHIDHQIRLVIGYLRENRLLDNTIVVFTSDHGHMVGEHGLWCMTPFYEMSAKIPLVIVPATGDERLKAGSIDGRLADFGDIMPTLLDLAGLPIPDHVDQLSLVGEQERSHLYGEHGEGTAAMRMIRSGRHKLIYYPVGNRRQLFDIEADPRECDDLAGEPAHGAVLAELEKLLVGELYGEDLGWLEGGELVGLPEVEYVPAPDRNLRNQRGLRFM</sequence>
<proteinExistence type="predicted"/>
<accession>A0A382GSH7</accession>
<dbReference type="SUPFAM" id="SSF53649">
    <property type="entry name" value="Alkaline phosphatase-like"/>
    <property type="match status" value="1"/>
</dbReference>
<dbReference type="GO" id="GO:0046872">
    <property type="term" value="F:metal ion binding"/>
    <property type="evidence" value="ECO:0007669"/>
    <property type="project" value="UniProtKB-KW"/>
</dbReference>
<dbReference type="EMBL" id="UINC01057179">
    <property type="protein sequence ID" value="SVB78058.1"/>
    <property type="molecule type" value="Genomic_DNA"/>
</dbReference>
<evidence type="ECO:0000259" key="3">
    <source>
        <dbReference type="Pfam" id="PF00884"/>
    </source>
</evidence>
<evidence type="ECO:0000256" key="1">
    <source>
        <dbReference type="ARBA" id="ARBA00022723"/>
    </source>
</evidence>
<dbReference type="Pfam" id="PF00884">
    <property type="entry name" value="Sulfatase"/>
    <property type="match status" value="1"/>
</dbReference>
<dbReference type="GO" id="GO:0005737">
    <property type="term" value="C:cytoplasm"/>
    <property type="evidence" value="ECO:0007669"/>
    <property type="project" value="TreeGrafter"/>
</dbReference>
<feature type="domain" description="Sulfatase N-terminal" evidence="3">
    <location>
        <begin position="9"/>
        <end position="183"/>
    </location>
</feature>
<evidence type="ECO:0000313" key="4">
    <source>
        <dbReference type="EMBL" id="SVB78058.1"/>
    </source>
</evidence>
<gene>
    <name evidence="4" type="ORF">METZ01_LOCUS230912</name>
</gene>
<dbReference type="InterPro" id="IPR017850">
    <property type="entry name" value="Alkaline_phosphatase_core_sf"/>
</dbReference>
<keyword evidence="1" id="KW-0479">Metal-binding</keyword>
<name>A0A382GSH7_9ZZZZ</name>
<organism evidence="4">
    <name type="scientific">marine metagenome</name>
    <dbReference type="NCBI Taxonomy" id="408172"/>
    <lineage>
        <taxon>unclassified sequences</taxon>
        <taxon>metagenomes</taxon>
        <taxon>ecological metagenomes</taxon>
    </lineage>
</organism>
<dbReference type="InterPro" id="IPR000917">
    <property type="entry name" value="Sulfatase_N"/>
</dbReference>
<dbReference type="PANTHER" id="PTHR45953">
    <property type="entry name" value="IDURONATE 2-SULFATASE"/>
    <property type="match status" value="1"/>
</dbReference>
<dbReference type="Gene3D" id="3.40.720.10">
    <property type="entry name" value="Alkaline Phosphatase, subunit A"/>
    <property type="match status" value="1"/>
</dbReference>
<reference evidence="4" key="1">
    <citation type="submission" date="2018-05" db="EMBL/GenBank/DDBJ databases">
        <authorList>
            <person name="Lanie J.A."/>
            <person name="Ng W.-L."/>
            <person name="Kazmierczak K.M."/>
            <person name="Andrzejewski T.M."/>
            <person name="Davidsen T.M."/>
            <person name="Wayne K.J."/>
            <person name="Tettelin H."/>
            <person name="Glass J.I."/>
            <person name="Rusch D."/>
            <person name="Podicherti R."/>
            <person name="Tsui H.-C.T."/>
            <person name="Winkler M.E."/>
        </authorList>
    </citation>
    <scope>NUCLEOTIDE SEQUENCE</scope>
</reference>